<feature type="domain" description="Fork-head" evidence="4">
    <location>
        <begin position="136"/>
        <end position="241"/>
    </location>
</feature>
<keyword evidence="1 2" id="KW-0238">DNA-binding</keyword>
<dbReference type="EMBL" id="KV419398">
    <property type="protein sequence ID" value="KZS96903.1"/>
    <property type="molecule type" value="Genomic_DNA"/>
</dbReference>
<dbReference type="AlphaFoldDB" id="A0A164YGV8"/>
<feature type="compositionally biased region" description="Polar residues" evidence="3">
    <location>
        <begin position="247"/>
        <end position="261"/>
    </location>
</feature>
<dbReference type="Gene3D" id="1.10.10.10">
    <property type="entry name" value="Winged helix-like DNA-binding domain superfamily/Winged helix DNA-binding domain"/>
    <property type="match status" value="1"/>
</dbReference>
<evidence type="ECO:0000256" key="2">
    <source>
        <dbReference type="PROSITE-ProRule" id="PRU00089"/>
    </source>
</evidence>
<feature type="compositionally biased region" description="Pro residues" evidence="3">
    <location>
        <begin position="99"/>
        <end position="109"/>
    </location>
</feature>
<dbReference type="InterPro" id="IPR036390">
    <property type="entry name" value="WH_DNA-bd_sf"/>
</dbReference>
<proteinExistence type="predicted"/>
<reference evidence="5 6" key="1">
    <citation type="journal article" date="2016" name="Mol. Biol. Evol.">
        <title>Comparative Genomics of Early-Diverging Mushroom-Forming Fungi Provides Insights into the Origins of Lignocellulose Decay Capabilities.</title>
        <authorList>
            <person name="Nagy L.G."/>
            <person name="Riley R."/>
            <person name="Tritt A."/>
            <person name="Adam C."/>
            <person name="Daum C."/>
            <person name="Floudas D."/>
            <person name="Sun H."/>
            <person name="Yadav J.S."/>
            <person name="Pangilinan J."/>
            <person name="Larsson K.H."/>
            <person name="Matsuura K."/>
            <person name="Barry K."/>
            <person name="Labutti K."/>
            <person name="Kuo R."/>
            <person name="Ohm R.A."/>
            <person name="Bhattacharya S.S."/>
            <person name="Shirouzu T."/>
            <person name="Yoshinaga Y."/>
            <person name="Martin F.M."/>
            <person name="Grigoriev I.V."/>
            <person name="Hibbett D.S."/>
        </authorList>
    </citation>
    <scope>NUCLEOTIDE SEQUENCE [LARGE SCALE GENOMIC DNA]</scope>
    <source>
        <strain evidence="5 6">HHB9708</strain>
    </source>
</reference>
<dbReference type="SUPFAM" id="SSF46785">
    <property type="entry name" value="Winged helix' DNA-binding domain"/>
    <property type="match status" value="1"/>
</dbReference>
<dbReference type="PANTHER" id="PTHR11829:SF343">
    <property type="entry name" value="FORK-HEAD DOMAIN-CONTAINING PROTEIN"/>
    <property type="match status" value="1"/>
</dbReference>
<dbReference type="GO" id="GO:0000981">
    <property type="term" value="F:DNA-binding transcription factor activity, RNA polymerase II-specific"/>
    <property type="evidence" value="ECO:0007669"/>
    <property type="project" value="TreeGrafter"/>
</dbReference>
<organism evidence="5 6">
    <name type="scientific">Sistotremastrum niveocremeum HHB9708</name>
    <dbReference type="NCBI Taxonomy" id="1314777"/>
    <lineage>
        <taxon>Eukaryota</taxon>
        <taxon>Fungi</taxon>
        <taxon>Dikarya</taxon>
        <taxon>Basidiomycota</taxon>
        <taxon>Agaricomycotina</taxon>
        <taxon>Agaricomycetes</taxon>
        <taxon>Sistotremastrales</taxon>
        <taxon>Sistotremastraceae</taxon>
        <taxon>Sertulicium</taxon>
        <taxon>Sertulicium niveocremeum</taxon>
    </lineage>
</organism>
<dbReference type="PANTHER" id="PTHR11829">
    <property type="entry name" value="FORKHEAD BOX PROTEIN"/>
    <property type="match status" value="1"/>
</dbReference>
<gene>
    <name evidence="5" type="ORF">SISNIDRAFT_463637</name>
</gene>
<sequence>MKEELSDDYNNFLNERNTTLEKLGISEEEFAQKRDEMRLRLPGSSACKDRSPTKTPELIIIKESFIRGRPAAESDTDDYPVAESYALGQTPTCTSGPTLPLPSLPPPPPSRKRKRAPPVIAKPIVFAKPKKSPLGKPNVPYAALAGEAILASPDHRCTLNEIYDYVAVKYPYFEKGKTPYTPWQNCIRQALSLNKCFSKLDTKGRPLKRAVKGSLWAVFPEYEHCFVDGGFSPPLVSRRETPVKTKLGSQEASGRDSTSAASEAMFTPRAGTPASSLSDLTPIPSPTFAGQSIPLPVTIEDLQLPGCKIETEEISINTSMEPTGVPDARQIAVQ</sequence>
<keyword evidence="2" id="KW-0539">Nucleus</keyword>
<dbReference type="InterPro" id="IPR001766">
    <property type="entry name" value="Fork_head_dom"/>
</dbReference>
<dbReference type="CDD" id="cd00059">
    <property type="entry name" value="FH_FOX"/>
    <property type="match status" value="1"/>
</dbReference>
<dbReference type="Proteomes" id="UP000076722">
    <property type="component" value="Unassembled WGS sequence"/>
</dbReference>
<dbReference type="Pfam" id="PF00250">
    <property type="entry name" value="Forkhead"/>
    <property type="match status" value="1"/>
</dbReference>
<dbReference type="InterPro" id="IPR050211">
    <property type="entry name" value="FOX_domain-containing"/>
</dbReference>
<dbReference type="InterPro" id="IPR036388">
    <property type="entry name" value="WH-like_DNA-bd_sf"/>
</dbReference>
<comment type="subcellular location">
    <subcellularLocation>
        <location evidence="2">Nucleus</location>
    </subcellularLocation>
</comment>
<evidence type="ECO:0000313" key="6">
    <source>
        <dbReference type="Proteomes" id="UP000076722"/>
    </source>
</evidence>
<dbReference type="PRINTS" id="PR00053">
    <property type="entry name" value="FORKHEAD"/>
</dbReference>
<dbReference type="OrthoDB" id="5954824at2759"/>
<dbReference type="STRING" id="1314777.A0A164YGV8"/>
<name>A0A164YGV8_9AGAM</name>
<keyword evidence="6" id="KW-1185">Reference proteome</keyword>
<evidence type="ECO:0000256" key="3">
    <source>
        <dbReference type="SAM" id="MobiDB-lite"/>
    </source>
</evidence>
<feature type="region of interest" description="Disordered" evidence="3">
    <location>
        <begin position="90"/>
        <end position="115"/>
    </location>
</feature>
<dbReference type="SMART" id="SM00339">
    <property type="entry name" value="FH"/>
    <property type="match status" value="1"/>
</dbReference>
<feature type="region of interest" description="Disordered" evidence="3">
    <location>
        <begin position="237"/>
        <end position="264"/>
    </location>
</feature>
<dbReference type="GO" id="GO:0005634">
    <property type="term" value="C:nucleus"/>
    <property type="evidence" value="ECO:0007669"/>
    <property type="project" value="UniProtKB-SubCell"/>
</dbReference>
<dbReference type="GO" id="GO:0000978">
    <property type="term" value="F:RNA polymerase II cis-regulatory region sequence-specific DNA binding"/>
    <property type="evidence" value="ECO:0007669"/>
    <property type="project" value="TreeGrafter"/>
</dbReference>
<protein>
    <submittedName>
        <fullName evidence="5">Winged helix DNA-binding domain-containing protein</fullName>
    </submittedName>
</protein>
<evidence type="ECO:0000313" key="5">
    <source>
        <dbReference type="EMBL" id="KZS96903.1"/>
    </source>
</evidence>
<feature type="DNA-binding region" description="Fork-head" evidence="2">
    <location>
        <begin position="136"/>
        <end position="241"/>
    </location>
</feature>
<accession>A0A164YGV8</accession>
<evidence type="ECO:0000256" key="1">
    <source>
        <dbReference type="ARBA" id="ARBA00023125"/>
    </source>
</evidence>
<dbReference type="PROSITE" id="PS50039">
    <property type="entry name" value="FORK_HEAD_3"/>
    <property type="match status" value="1"/>
</dbReference>
<evidence type="ECO:0000259" key="4">
    <source>
        <dbReference type="PROSITE" id="PS50039"/>
    </source>
</evidence>